<protein>
    <submittedName>
        <fullName evidence="1">Uncharacterized protein</fullName>
    </submittedName>
</protein>
<dbReference type="Proteomes" id="UP000092460">
    <property type="component" value="Unassembled WGS sequence"/>
</dbReference>
<dbReference type="EMBL" id="JXJN01014730">
    <property type="status" value="NOT_ANNOTATED_CDS"/>
    <property type="molecule type" value="Genomic_DNA"/>
</dbReference>
<dbReference type="EnsemblMetazoa" id="GPPI030797-RA">
    <property type="protein sequence ID" value="GPPI030797-PA"/>
    <property type="gene ID" value="GPPI030797"/>
</dbReference>
<dbReference type="EMBL" id="JXJN01014729">
    <property type="status" value="NOT_ANNOTATED_CDS"/>
    <property type="molecule type" value="Genomic_DNA"/>
</dbReference>
<sequence>MLRGRFCNKNSKMQTSLPDMQSRNIKSVLYLHYNNHSSQRSRAEICIYDPVICARRDLKDSWELLFLNTLHIYCHQSTAGRIWLFAYVCKHAFKIKARIN</sequence>
<name>A0A1B0BI11_9MUSC</name>
<reference evidence="2" key="1">
    <citation type="submission" date="2015-01" db="EMBL/GenBank/DDBJ databases">
        <authorList>
            <person name="Aksoy S."/>
            <person name="Warren W."/>
            <person name="Wilson R.K."/>
        </authorList>
    </citation>
    <scope>NUCLEOTIDE SEQUENCE [LARGE SCALE GENOMIC DNA]</scope>
    <source>
        <strain evidence="2">IAEA</strain>
    </source>
</reference>
<accession>A0A1B0BI11</accession>
<evidence type="ECO:0000313" key="2">
    <source>
        <dbReference type="Proteomes" id="UP000092460"/>
    </source>
</evidence>
<organism evidence="1 2">
    <name type="scientific">Glossina palpalis gambiensis</name>
    <dbReference type="NCBI Taxonomy" id="67801"/>
    <lineage>
        <taxon>Eukaryota</taxon>
        <taxon>Metazoa</taxon>
        <taxon>Ecdysozoa</taxon>
        <taxon>Arthropoda</taxon>
        <taxon>Hexapoda</taxon>
        <taxon>Insecta</taxon>
        <taxon>Pterygota</taxon>
        <taxon>Neoptera</taxon>
        <taxon>Endopterygota</taxon>
        <taxon>Diptera</taxon>
        <taxon>Brachycera</taxon>
        <taxon>Muscomorpha</taxon>
        <taxon>Hippoboscoidea</taxon>
        <taxon>Glossinidae</taxon>
        <taxon>Glossina</taxon>
    </lineage>
</organism>
<evidence type="ECO:0000313" key="1">
    <source>
        <dbReference type="EnsemblMetazoa" id="GPPI030797-PA"/>
    </source>
</evidence>
<proteinExistence type="predicted"/>
<dbReference type="VEuPathDB" id="VectorBase:GPPI030797"/>
<dbReference type="AlphaFoldDB" id="A0A1B0BI11"/>
<keyword evidence="2" id="KW-1185">Reference proteome</keyword>
<reference evidence="1" key="2">
    <citation type="submission" date="2020-05" db="UniProtKB">
        <authorList>
            <consortium name="EnsemblMetazoa"/>
        </authorList>
    </citation>
    <scope>IDENTIFICATION</scope>
    <source>
        <strain evidence="1">IAEA</strain>
    </source>
</reference>